<evidence type="ECO:0000313" key="3">
    <source>
        <dbReference type="EMBL" id="MFC4529091.1"/>
    </source>
</evidence>
<evidence type="ECO:0000256" key="1">
    <source>
        <dbReference type="SAM" id="SignalP"/>
    </source>
</evidence>
<dbReference type="Pfam" id="PF09832">
    <property type="entry name" value="DUF2059"/>
    <property type="match status" value="1"/>
</dbReference>
<comment type="caution">
    <text evidence="3">The sequence shown here is derived from an EMBL/GenBank/DDBJ whole genome shotgun (WGS) entry which is preliminary data.</text>
</comment>
<organism evidence="3 4">
    <name type="scientific">Dyella halodurans</name>
    <dbReference type="NCBI Taxonomy" id="1920171"/>
    <lineage>
        <taxon>Bacteria</taxon>
        <taxon>Pseudomonadati</taxon>
        <taxon>Pseudomonadota</taxon>
        <taxon>Gammaproteobacteria</taxon>
        <taxon>Lysobacterales</taxon>
        <taxon>Rhodanobacteraceae</taxon>
        <taxon>Dyella</taxon>
    </lineage>
</organism>
<dbReference type="EMBL" id="JBHSGA010000025">
    <property type="protein sequence ID" value="MFC4529091.1"/>
    <property type="molecule type" value="Genomic_DNA"/>
</dbReference>
<reference evidence="4" key="1">
    <citation type="journal article" date="2019" name="Int. J. Syst. Evol. Microbiol.">
        <title>The Global Catalogue of Microorganisms (GCM) 10K type strain sequencing project: providing services to taxonomists for standard genome sequencing and annotation.</title>
        <authorList>
            <consortium name="The Broad Institute Genomics Platform"/>
            <consortium name="The Broad Institute Genome Sequencing Center for Infectious Disease"/>
            <person name="Wu L."/>
            <person name="Ma J."/>
        </authorList>
    </citation>
    <scope>NUCLEOTIDE SEQUENCE [LARGE SCALE GENOMIC DNA]</scope>
    <source>
        <strain evidence="4">CCM 4481</strain>
    </source>
</reference>
<feature type="signal peptide" evidence="1">
    <location>
        <begin position="1"/>
        <end position="20"/>
    </location>
</feature>
<dbReference type="InterPro" id="IPR018637">
    <property type="entry name" value="DUF2059"/>
</dbReference>
<protein>
    <submittedName>
        <fullName evidence="3">DUF2059 domain-containing protein</fullName>
    </submittedName>
</protein>
<dbReference type="Proteomes" id="UP001595961">
    <property type="component" value="Unassembled WGS sequence"/>
</dbReference>
<sequence length="177" mass="19560">MKHRFSLLLVLATLISPAWSTDAPPSDASIHQLMDVMQAQKLVDGMAGQLNGMMLKSAEQANGGAPLDAEEQKIVARGVGKMSDLVRQQIAWSQLEPMMIDIYKKSFSQKEVDDLLVFYRSPSGQAVIQKMPTVMQQSMAASQAKMQAMLPQIQQISADMVKELRAYRDAHPSPSKQ</sequence>
<keyword evidence="1" id="KW-0732">Signal</keyword>
<dbReference type="RefSeq" id="WP_266151497.1">
    <property type="nucleotide sequence ID" value="NZ_CP064028.1"/>
</dbReference>
<evidence type="ECO:0000259" key="2">
    <source>
        <dbReference type="Pfam" id="PF09832"/>
    </source>
</evidence>
<keyword evidence="4" id="KW-1185">Reference proteome</keyword>
<proteinExistence type="predicted"/>
<evidence type="ECO:0000313" key="4">
    <source>
        <dbReference type="Proteomes" id="UP001595961"/>
    </source>
</evidence>
<accession>A0ABV9C7N4</accession>
<gene>
    <name evidence="3" type="ORF">ACFO5W_20770</name>
</gene>
<feature type="chain" id="PRO_5045141662" evidence="1">
    <location>
        <begin position="21"/>
        <end position="177"/>
    </location>
</feature>
<feature type="domain" description="DUF2059" evidence="2">
    <location>
        <begin position="94"/>
        <end position="152"/>
    </location>
</feature>
<name>A0ABV9C7N4_9GAMM</name>